<dbReference type="InterPro" id="IPR001036">
    <property type="entry name" value="Acrflvin-R"/>
</dbReference>
<feature type="transmembrane region" description="Helical" evidence="1">
    <location>
        <begin position="464"/>
        <end position="490"/>
    </location>
</feature>
<dbReference type="EMBL" id="JBIHMM010000001">
    <property type="protein sequence ID" value="MFH0253550.1"/>
    <property type="molecule type" value="Genomic_DNA"/>
</dbReference>
<reference evidence="2 3" key="1">
    <citation type="submission" date="2024-10" db="EMBL/GenBank/DDBJ databases">
        <authorList>
            <person name="Yang X.-N."/>
        </authorList>
    </citation>
    <scope>NUCLEOTIDE SEQUENCE [LARGE SCALE GENOMIC DNA]</scope>
    <source>
        <strain evidence="2 3">CAU 1059</strain>
    </source>
</reference>
<evidence type="ECO:0000256" key="1">
    <source>
        <dbReference type="SAM" id="Phobius"/>
    </source>
</evidence>
<feature type="transmembrane region" description="Helical" evidence="1">
    <location>
        <begin position="988"/>
        <end position="1007"/>
    </location>
</feature>
<dbReference type="Proteomes" id="UP001607157">
    <property type="component" value="Unassembled WGS sequence"/>
</dbReference>
<dbReference type="Pfam" id="PF00873">
    <property type="entry name" value="ACR_tran"/>
    <property type="match status" value="1"/>
</dbReference>
<dbReference type="SUPFAM" id="SSF82866">
    <property type="entry name" value="Multidrug efflux transporter AcrB transmembrane domain"/>
    <property type="match status" value="2"/>
</dbReference>
<accession>A0ABW7I5U9</accession>
<keyword evidence="3" id="KW-1185">Reference proteome</keyword>
<dbReference type="PANTHER" id="PTHR32063">
    <property type="match status" value="1"/>
</dbReference>
<dbReference type="PRINTS" id="PR00702">
    <property type="entry name" value="ACRIFLAVINRP"/>
</dbReference>
<feature type="transmembrane region" description="Helical" evidence="1">
    <location>
        <begin position="429"/>
        <end position="452"/>
    </location>
</feature>
<dbReference type="Gene3D" id="3.30.2090.10">
    <property type="entry name" value="Multidrug efflux transporter AcrB TolC docking domain, DN and DC subdomains"/>
    <property type="match status" value="2"/>
</dbReference>
<protein>
    <submittedName>
        <fullName evidence="2">Efflux RND transporter permease subunit</fullName>
    </submittedName>
</protein>
<dbReference type="RefSeq" id="WP_377172826.1">
    <property type="nucleotide sequence ID" value="NZ_JBHTJC010000005.1"/>
</dbReference>
<keyword evidence="1" id="KW-1133">Transmembrane helix</keyword>
<sequence>MGTLTFRRPRLVALFLLVVLSAGASALLAIGRQEDPTITNTFATVTTAYPGADPARVESLVTAEIEEALREVAEVDVLQSTSATGISIVQIELQETLPDDAIEQVWSELRDKLGDVEAGFPPGVGAPALDADGVNTYGAIVALTARHDGVPMTLAARYGSALADRLRSVPGTKVAERFGQPEEEITVTLDRARAAGLGLTADEVAQAVRGADAKVSAGRVTGGGDDLVLEVSGEIETLDRLRGILLREGAEGAALRLADVATVTRGPRAPVSEAALHGGRPAILVAAALEDGLQVDIWAESIRAELAAFAPLLPGGLEMELVFDQSTYTADRLAEVGTNMAIGIALVLAVLLLTLGLRAALIVATVLPVVSLATFFTMNLIGLPIHQMSVTGLIVALGLLVDAGIVMTDEVGRRIREGAERLAAVGASVSRLTMPLFASTATTALGFTPMILLPGPAGDFVGSIAIAVVIMLGWSFVVAVTITPALAGWVMPAGARSGWLASGLPSGAAGRAFAASLRLSARNPLRSIAFALVLPVLGFLSMPLLTAQFFPGVDRDQFTVEIDLPDGTGIERTRETVARLDAALRGTEGIESVSWTIGRSAPAFYYNIIGGREAAPGHAHALIRTASAEATEAILPVLQRDLPATAPEAQVLVRGLVQGPPVGAPVELRLVGDDLGALRTAGEELRRIMDAAPMVTLARATITAGAPKLGVEVDEARAQLVGLAPGDIARQLETALVGTTGGSMIESSEELPVRIRLGDDLRADPAAIRDMPLIVPGATGFPATPLSAVADVRLIPGEGAITRRNAERANTVQAFLQRSVLPEEALTDIRARIDAAGFELPQGVRLEIGGDSDARASTLNNLLASLGLIVTLSIAVIVLTFRSFRLAGVALVVSGLSAGLSMLALAIFAYPFGINAIIGLIGSIGVSINAAIIIMTALQEDEAAATGDPDAMTDVVMASSRHIVSTTITTVGGFLPLILAGGGFWPPFAMAIAGGVALSTVVSFYFTPPAFRLVYARRQKPSAGAGDKDARAGLALAAE</sequence>
<dbReference type="Gene3D" id="3.30.70.1440">
    <property type="entry name" value="Multidrug efflux transporter AcrB pore domain"/>
    <property type="match status" value="1"/>
</dbReference>
<dbReference type="PANTHER" id="PTHR32063:SF18">
    <property type="entry name" value="CATION EFFLUX SYSTEM PROTEIN"/>
    <property type="match status" value="1"/>
</dbReference>
<dbReference type="InterPro" id="IPR027463">
    <property type="entry name" value="AcrB_DN_DC_subdom"/>
</dbReference>
<keyword evidence="1" id="KW-0472">Membrane</keyword>
<feature type="transmembrane region" description="Helical" evidence="1">
    <location>
        <begin position="388"/>
        <end position="408"/>
    </location>
</feature>
<dbReference type="SUPFAM" id="SSF82714">
    <property type="entry name" value="Multidrug efflux transporter AcrB TolC docking domain, DN and DC subdomains"/>
    <property type="match status" value="2"/>
</dbReference>
<name>A0ABW7I5U9_9RHOB</name>
<feature type="transmembrane region" description="Helical" evidence="1">
    <location>
        <begin position="528"/>
        <end position="550"/>
    </location>
</feature>
<dbReference type="Gene3D" id="3.30.70.1320">
    <property type="entry name" value="Multidrug efflux transporter AcrB pore domain like"/>
    <property type="match status" value="1"/>
</dbReference>
<proteinExistence type="predicted"/>
<feature type="transmembrane region" description="Helical" evidence="1">
    <location>
        <begin position="360"/>
        <end position="382"/>
    </location>
</feature>
<dbReference type="Gene3D" id="3.30.70.1430">
    <property type="entry name" value="Multidrug efflux transporter AcrB pore domain"/>
    <property type="match status" value="2"/>
</dbReference>
<feature type="transmembrane region" description="Helical" evidence="1">
    <location>
        <begin position="336"/>
        <end position="353"/>
    </location>
</feature>
<feature type="transmembrane region" description="Helical" evidence="1">
    <location>
        <begin position="916"/>
        <end position="938"/>
    </location>
</feature>
<comment type="caution">
    <text evidence="2">The sequence shown here is derived from an EMBL/GenBank/DDBJ whole genome shotgun (WGS) entry which is preliminary data.</text>
</comment>
<dbReference type="Gene3D" id="1.20.1640.10">
    <property type="entry name" value="Multidrug efflux transporter AcrB transmembrane domain"/>
    <property type="match status" value="2"/>
</dbReference>
<feature type="transmembrane region" description="Helical" evidence="1">
    <location>
        <begin position="862"/>
        <end position="881"/>
    </location>
</feature>
<dbReference type="SUPFAM" id="SSF82693">
    <property type="entry name" value="Multidrug efflux transporter AcrB pore domain, PN1, PN2, PC1 and PC2 subdomains"/>
    <property type="match status" value="3"/>
</dbReference>
<feature type="transmembrane region" description="Helical" evidence="1">
    <location>
        <begin position="962"/>
        <end position="982"/>
    </location>
</feature>
<keyword evidence="1" id="KW-0812">Transmembrane</keyword>
<evidence type="ECO:0000313" key="2">
    <source>
        <dbReference type="EMBL" id="MFH0253550.1"/>
    </source>
</evidence>
<evidence type="ECO:0000313" key="3">
    <source>
        <dbReference type="Proteomes" id="UP001607157"/>
    </source>
</evidence>
<feature type="transmembrane region" description="Helical" evidence="1">
    <location>
        <begin position="888"/>
        <end position="910"/>
    </location>
</feature>
<gene>
    <name evidence="2" type="ORF">ACGRVM_06585</name>
</gene>
<organism evidence="2 3">
    <name type="scientific">Roseovarius aquimarinus</name>
    <dbReference type="NCBI Taxonomy" id="1229156"/>
    <lineage>
        <taxon>Bacteria</taxon>
        <taxon>Pseudomonadati</taxon>
        <taxon>Pseudomonadota</taxon>
        <taxon>Alphaproteobacteria</taxon>
        <taxon>Rhodobacterales</taxon>
        <taxon>Roseobacteraceae</taxon>
        <taxon>Roseovarius</taxon>
    </lineage>
</organism>